<sequence length="63" mass="7619">MIKEEKNIDFYTTGRQPSEKEFAKISEWIKKDKEKKLLYKTRSVRKRNTTANKRIASRKINDE</sequence>
<comment type="caution">
    <text evidence="2">The sequence shown here is derived from an EMBL/GenBank/DDBJ whole genome shotgun (WGS) entry which is preliminary data.</text>
</comment>
<dbReference type="EMBL" id="RJJR01000023">
    <property type="protein sequence ID" value="RNI32813.1"/>
    <property type="molecule type" value="Genomic_DNA"/>
</dbReference>
<evidence type="ECO:0000256" key="1">
    <source>
        <dbReference type="SAM" id="MobiDB-lite"/>
    </source>
</evidence>
<feature type="region of interest" description="Disordered" evidence="1">
    <location>
        <begin position="44"/>
        <end position="63"/>
    </location>
</feature>
<dbReference type="RefSeq" id="WP_123122467.1">
    <property type="nucleotide sequence ID" value="NZ_RJJR01000023.1"/>
</dbReference>
<evidence type="ECO:0000313" key="2">
    <source>
        <dbReference type="EMBL" id="RNI32813.1"/>
    </source>
</evidence>
<keyword evidence="3" id="KW-1185">Reference proteome</keyword>
<dbReference type="AlphaFoldDB" id="A0A3M9N6I3"/>
<evidence type="ECO:0000313" key="3">
    <source>
        <dbReference type="Proteomes" id="UP000267223"/>
    </source>
</evidence>
<gene>
    <name evidence="2" type="ORF">EFY79_19670</name>
</gene>
<accession>A0A3M9N6I3</accession>
<dbReference type="Proteomes" id="UP000267223">
    <property type="component" value="Unassembled WGS sequence"/>
</dbReference>
<organism evidence="2 3">
    <name type="scientific">Hanamia caeni</name>
    <dbReference type="NCBI Taxonomy" id="2294116"/>
    <lineage>
        <taxon>Bacteria</taxon>
        <taxon>Pseudomonadati</taxon>
        <taxon>Bacteroidota</taxon>
        <taxon>Chitinophagia</taxon>
        <taxon>Chitinophagales</taxon>
        <taxon>Chitinophagaceae</taxon>
        <taxon>Hanamia</taxon>
    </lineage>
</organism>
<name>A0A3M9N6I3_9BACT</name>
<proteinExistence type="predicted"/>
<reference evidence="2 3" key="1">
    <citation type="submission" date="2018-11" db="EMBL/GenBank/DDBJ databases">
        <title>Draft genome sequence of Ferruginibacter sp. BO-59.</title>
        <authorList>
            <person name="Im W.T."/>
        </authorList>
    </citation>
    <scope>NUCLEOTIDE SEQUENCE [LARGE SCALE GENOMIC DNA]</scope>
    <source>
        <strain evidence="2 3">BO-59</strain>
    </source>
</reference>
<protein>
    <submittedName>
        <fullName evidence="2">Uncharacterized protein</fullName>
    </submittedName>
</protein>